<organism evidence="1 2">
    <name type="scientific">Paenibacillus pasadenensis</name>
    <dbReference type="NCBI Taxonomy" id="217090"/>
    <lineage>
        <taxon>Bacteria</taxon>
        <taxon>Bacillati</taxon>
        <taxon>Bacillota</taxon>
        <taxon>Bacilli</taxon>
        <taxon>Bacillales</taxon>
        <taxon>Paenibacillaceae</taxon>
        <taxon>Paenibacillus</taxon>
    </lineage>
</organism>
<dbReference type="Proteomes" id="UP000234789">
    <property type="component" value="Unassembled WGS sequence"/>
</dbReference>
<reference evidence="1 2" key="1">
    <citation type="submission" date="2017-05" db="EMBL/GenBank/DDBJ databases">
        <title>Functional genome analysis of Paenibacillus pasadenensis strain R16: insights on endophytic life style and antifungal activity.</title>
        <authorList>
            <person name="Passera A."/>
            <person name="Marcolungo L."/>
            <person name="Casati P."/>
            <person name="Brasca M."/>
            <person name="Quaglino F."/>
            <person name="Delledonne M."/>
        </authorList>
    </citation>
    <scope>NUCLEOTIDE SEQUENCE [LARGE SCALE GENOMIC DNA]</scope>
    <source>
        <strain evidence="1 2">R16</strain>
    </source>
</reference>
<accession>A0A2N5MZN9</accession>
<dbReference type="AlphaFoldDB" id="A0A2N5MZN9"/>
<evidence type="ECO:0000313" key="1">
    <source>
        <dbReference type="EMBL" id="PLT43554.1"/>
    </source>
</evidence>
<proteinExistence type="predicted"/>
<keyword evidence="2" id="KW-1185">Reference proteome</keyword>
<dbReference type="EMBL" id="NFEZ01000004">
    <property type="protein sequence ID" value="PLT43554.1"/>
    <property type="molecule type" value="Genomic_DNA"/>
</dbReference>
<protein>
    <submittedName>
        <fullName evidence="1">Uncharacterized protein</fullName>
    </submittedName>
</protein>
<gene>
    <name evidence="1" type="ORF">B8V81_1985</name>
</gene>
<name>A0A2N5MZN9_9BACL</name>
<sequence>MLLGAAVYGAALLRLGAVSAAELRLLPGGERMAARLRRWRLMP</sequence>
<evidence type="ECO:0000313" key="2">
    <source>
        <dbReference type="Proteomes" id="UP000234789"/>
    </source>
</evidence>
<comment type="caution">
    <text evidence="1">The sequence shown here is derived from an EMBL/GenBank/DDBJ whole genome shotgun (WGS) entry which is preliminary data.</text>
</comment>